<evidence type="ECO:0000313" key="5">
    <source>
        <dbReference type="EMBL" id="AYO29659.1"/>
    </source>
</evidence>
<sequence length="531" mass="59795">MKSITLVTKGRNTCEALENQLIELIGDRVNIKSYYIDGRIRNNIADDLIVVSSQIIYHEAKKYMNPASPVIIARRSLNYNEIDKLLDIPSGADVLLVNDLISTSEETVSLLKAMGIDHINYHPYSPEIKEYPKLELAVTPGELELVPDCVKRVIDIKTRNIDVTTLVEILKALDLLDEKANLLSAKYIKDIINMIKKIKRMADANKRISNQLQTIINTVHDGIIALDEKGNLSVFNPVAEEIFGATGSEILGKNIRDDFPKKYMLLIFNKQIGEEQFIKIRDKHIVVNSSLIKEDDKVIGALYTLKDVTEIQRLEEELRRKLRSQENYARYTFDDIAGTSEAIKSTIGLAKKIAVSHSPILIQGESGTGKELFAQAIHNASPRKRGPFVPVNFAALPESLLESELFGYEEGAFTGARKGGMPGLFEQAHGGTIFLDEIGDAPLSFQVRLLRVLQEKQVRRIGSSRMIPIDIRVIAATNKDIKQLIEKGDFRQDLYYRLNVLPLHIPPLRERKQDIFPLAKTFILNFLIGNL</sequence>
<dbReference type="Gene3D" id="3.30.450.20">
    <property type="entry name" value="PAS domain"/>
    <property type="match status" value="1"/>
</dbReference>
<dbReference type="InterPro" id="IPR025943">
    <property type="entry name" value="Sigma_54_int_dom_ATP-bd_2"/>
</dbReference>
<dbReference type="GO" id="GO:0005524">
    <property type="term" value="F:ATP binding"/>
    <property type="evidence" value="ECO:0007669"/>
    <property type="project" value="UniProtKB-KW"/>
</dbReference>
<keyword evidence="6" id="KW-1185">Reference proteome</keyword>
<dbReference type="SMART" id="SM00091">
    <property type="entry name" value="PAS"/>
    <property type="match status" value="1"/>
</dbReference>
<feature type="domain" description="Sigma-54 factor interaction" evidence="3">
    <location>
        <begin position="336"/>
        <end position="523"/>
    </location>
</feature>
<dbReference type="FunFam" id="3.40.50.300:FF:000006">
    <property type="entry name" value="DNA-binding transcriptional regulator NtrC"/>
    <property type="match status" value="1"/>
</dbReference>
<dbReference type="SMART" id="SM00382">
    <property type="entry name" value="AAA"/>
    <property type="match status" value="1"/>
</dbReference>
<dbReference type="PROSITE" id="PS00675">
    <property type="entry name" value="SIGMA54_INTERACT_1"/>
    <property type="match status" value="1"/>
</dbReference>
<dbReference type="PANTHER" id="PTHR32071">
    <property type="entry name" value="TRANSCRIPTIONAL REGULATORY PROTEIN"/>
    <property type="match status" value="1"/>
</dbReference>
<evidence type="ECO:0000256" key="2">
    <source>
        <dbReference type="ARBA" id="ARBA00022840"/>
    </source>
</evidence>
<dbReference type="InterPro" id="IPR003593">
    <property type="entry name" value="AAA+_ATPase"/>
</dbReference>
<feature type="domain" description="PAS" evidence="4">
    <location>
        <begin position="208"/>
        <end position="254"/>
    </location>
</feature>
<protein>
    <submittedName>
        <fullName evidence="5">PAS domain S-box protein</fullName>
    </submittedName>
</protein>
<proteinExistence type="predicted"/>
<accession>A0A3G2R2T4</accession>
<dbReference type="Gene3D" id="3.40.50.300">
    <property type="entry name" value="P-loop containing nucleotide triphosphate hydrolases"/>
    <property type="match status" value="1"/>
</dbReference>
<dbReference type="InterPro" id="IPR013767">
    <property type="entry name" value="PAS_fold"/>
</dbReference>
<dbReference type="AlphaFoldDB" id="A0A3G2R2T4"/>
<dbReference type="SUPFAM" id="SSF55785">
    <property type="entry name" value="PYP-like sensor domain (PAS domain)"/>
    <property type="match status" value="1"/>
</dbReference>
<name>A0A3G2R2T4_9FIRM</name>
<dbReference type="PANTHER" id="PTHR32071:SF57">
    <property type="entry name" value="C4-DICARBOXYLATE TRANSPORT TRANSCRIPTIONAL REGULATORY PROTEIN DCTD"/>
    <property type="match status" value="1"/>
</dbReference>
<dbReference type="InterPro" id="IPR002078">
    <property type="entry name" value="Sigma_54_int"/>
</dbReference>
<reference evidence="5 6" key="1">
    <citation type="submission" date="2018-10" db="EMBL/GenBank/DDBJ databases">
        <authorList>
            <person name="Zhang X."/>
        </authorList>
    </citation>
    <scope>NUCLEOTIDE SEQUENCE [LARGE SCALE GENOMIC DNA]</scope>
    <source>
        <strain evidence="5 6">SK-G1</strain>
    </source>
</reference>
<dbReference type="GO" id="GO:0006355">
    <property type="term" value="P:regulation of DNA-templated transcription"/>
    <property type="evidence" value="ECO:0007669"/>
    <property type="project" value="InterPro"/>
</dbReference>
<dbReference type="CDD" id="cd00130">
    <property type="entry name" value="PAS"/>
    <property type="match status" value="1"/>
</dbReference>
<evidence type="ECO:0000259" key="4">
    <source>
        <dbReference type="PROSITE" id="PS50112"/>
    </source>
</evidence>
<dbReference type="InterPro" id="IPR027417">
    <property type="entry name" value="P-loop_NTPase"/>
</dbReference>
<keyword evidence="2" id="KW-0067">ATP-binding</keyword>
<evidence type="ECO:0000313" key="6">
    <source>
        <dbReference type="Proteomes" id="UP000280960"/>
    </source>
</evidence>
<dbReference type="Proteomes" id="UP000280960">
    <property type="component" value="Chromosome"/>
</dbReference>
<dbReference type="InterPro" id="IPR000014">
    <property type="entry name" value="PAS"/>
</dbReference>
<dbReference type="InterPro" id="IPR025662">
    <property type="entry name" value="Sigma_54_int_dom_ATP-bd_1"/>
</dbReference>
<dbReference type="SUPFAM" id="SSF52540">
    <property type="entry name" value="P-loop containing nucleoside triphosphate hydrolases"/>
    <property type="match status" value="1"/>
</dbReference>
<dbReference type="PROSITE" id="PS50045">
    <property type="entry name" value="SIGMA54_INTERACT_4"/>
    <property type="match status" value="1"/>
</dbReference>
<dbReference type="NCBIfam" id="TIGR00229">
    <property type="entry name" value="sensory_box"/>
    <property type="match status" value="1"/>
</dbReference>
<dbReference type="EMBL" id="CP033169">
    <property type="protein sequence ID" value="AYO29659.1"/>
    <property type="molecule type" value="Genomic_DNA"/>
</dbReference>
<dbReference type="KEGG" id="bacg:D2962_02720"/>
<keyword evidence="1" id="KW-0547">Nucleotide-binding</keyword>
<dbReference type="RefSeq" id="WP_122014045.1">
    <property type="nucleotide sequence ID" value="NZ_CP033169.1"/>
</dbReference>
<dbReference type="Pfam" id="PF00989">
    <property type="entry name" value="PAS"/>
    <property type="match status" value="1"/>
</dbReference>
<dbReference type="InterPro" id="IPR035965">
    <property type="entry name" value="PAS-like_dom_sf"/>
</dbReference>
<organism evidence="5 6">
    <name type="scientific">Biomaibacter acetigenes</name>
    <dbReference type="NCBI Taxonomy" id="2316383"/>
    <lineage>
        <taxon>Bacteria</taxon>
        <taxon>Bacillati</taxon>
        <taxon>Bacillota</taxon>
        <taxon>Clostridia</taxon>
        <taxon>Thermosediminibacterales</taxon>
        <taxon>Tepidanaerobacteraceae</taxon>
        <taxon>Biomaibacter</taxon>
    </lineage>
</organism>
<dbReference type="CDD" id="cd00009">
    <property type="entry name" value="AAA"/>
    <property type="match status" value="1"/>
</dbReference>
<evidence type="ECO:0000256" key="1">
    <source>
        <dbReference type="ARBA" id="ARBA00022741"/>
    </source>
</evidence>
<evidence type="ECO:0000259" key="3">
    <source>
        <dbReference type="PROSITE" id="PS50045"/>
    </source>
</evidence>
<gene>
    <name evidence="5" type="ORF">D2962_02720</name>
</gene>
<dbReference type="PROSITE" id="PS00676">
    <property type="entry name" value="SIGMA54_INTERACT_2"/>
    <property type="match status" value="1"/>
</dbReference>
<dbReference type="Pfam" id="PF00158">
    <property type="entry name" value="Sigma54_activat"/>
    <property type="match status" value="1"/>
</dbReference>
<dbReference type="PROSITE" id="PS50112">
    <property type="entry name" value="PAS"/>
    <property type="match status" value="1"/>
</dbReference>